<dbReference type="EMBL" id="AP027142">
    <property type="protein sequence ID" value="BDV33524.1"/>
    <property type="molecule type" value="Genomic_DNA"/>
</dbReference>
<sequence length="343" mass="35650">MTAIIGWDIGGAHVKAARAENGRLVAVTQRACAPHLGLAHLEAPIRETLKELGPAAHHRVTMTAELSDAFEDRASGVVSVAAIAAREIGAGDICFYAGARGFIARAQIREAAEAVASANWRASAELVAQHCADALFIDMGSTTTDLVPIRGGRVCTQGATDAERLVSGELCYAGFSRGAPQAYATRAPIDGRWTPLVNEAFASMADVRRILGDLPEGDCGADLSPTADGRPKTVAASHARLARLVGLDTGRLTPLQGRALAAHFARVQMRAIEDQIALLASREAVAPDAPVIGAGVGRALVARLAQAQGRAYRDFADFIAAPDELRALAANCAPAAALALLSV</sequence>
<evidence type="ECO:0000259" key="1">
    <source>
        <dbReference type="Pfam" id="PF01968"/>
    </source>
</evidence>
<dbReference type="InterPro" id="IPR002756">
    <property type="entry name" value="MfnF"/>
</dbReference>
<proteinExistence type="predicted"/>
<dbReference type="NCBIfam" id="TIGR03123">
    <property type="entry name" value="one_C_unchar_1"/>
    <property type="match status" value="1"/>
</dbReference>
<evidence type="ECO:0000313" key="3">
    <source>
        <dbReference type="Proteomes" id="UP001317629"/>
    </source>
</evidence>
<name>A0ABM8E6J0_9HYPH</name>
<dbReference type="InterPro" id="IPR002821">
    <property type="entry name" value="Hydantoinase_A"/>
</dbReference>
<dbReference type="Pfam" id="PF01968">
    <property type="entry name" value="Hydantoinase_A"/>
    <property type="match status" value="1"/>
</dbReference>
<keyword evidence="3" id="KW-1185">Reference proteome</keyword>
<dbReference type="Gene3D" id="3.30.420.40">
    <property type="match status" value="1"/>
</dbReference>
<protein>
    <submittedName>
        <fullName evidence="2">ATP synthase subunit C</fullName>
    </submittedName>
</protein>
<reference evidence="2 3" key="1">
    <citation type="journal article" date="2023" name="Int. J. Syst. Evol. Microbiol.">
        <title>Methylocystis iwaonis sp. nov., a type II methane-oxidizing bacterium from surface soil of a rice paddy field in Japan, and emended description of the genus Methylocystis (ex Whittenbury et al. 1970) Bowman et al. 1993.</title>
        <authorList>
            <person name="Kaise H."/>
            <person name="Sawadogo J.B."/>
            <person name="Alam M.S."/>
            <person name="Ueno C."/>
            <person name="Dianou D."/>
            <person name="Shinjo R."/>
            <person name="Asakawa S."/>
        </authorList>
    </citation>
    <scope>NUCLEOTIDE SEQUENCE [LARGE SCALE GENOMIC DNA]</scope>
    <source>
        <strain evidence="2 3">SS37A-Re</strain>
    </source>
</reference>
<dbReference type="Gene3D" id="3.30.420.190">
    <property type="entry name" value="conserved archaeal protein q6m145"/>
    <property type="match status" value="1"/>
</dbReference>
<feature type="domain" description="Hydantoinase A/oxoprolinase" evidence="1">
    <location>
        <begin position="60"/>
        <end position="307"/>
    </location>
</feature>
<gene>
    <name evidence="2" type="ORF">SS37A_10530</name>
</gene>
<organism evidence="2 3">
    <name type="scientific">Methylocystis iwaonis</name>
    <dbReference type="NCBI Taxonomy" id="2885079"/>
    <lineage>
        <taxon>Bacteria</taxon>
        <taxon>Pseudomonadati</taxon>
        <taxon>Pseudomonadota</taxon>
        <taxon>Alphaproteobacteria</taxon>
        <taxon>Hyphomicrobiales</taxon>
        <taxon>Methylocystaceae</taxon>
        <taxon>Methylocystis</taxon>
    </lineage>
</organism>
<dbReference type="RefSeq" id="WP_281930979.1">
    <property type="nucleotide sequence ID" value="NZ_AP027142.1"/>
</dbReference>
<dbReference type="Proteomes" id="UP001317629">
    <property type="component" value="Chromosome"/>
</dbReference>
<accession>A0ABM8E6J0</accession>
<evidence type="ECO:0000313" key="2">
    <source>
        <dbReference type="EMBL" id="BDV33524.1"/>
    </source>
</evidence>